<name>A0ABS5H4H6_9BURK</name>
<proteinExistence type="predicted"/>
<feature type="domain" description="Mor transcription activator" evidence="1">
    <location>
        <begin position="51"/>
        <end position="122"/>
    </location>
</feature>
<dbReference type="InterPro" id="IPR052411">
    <property type="entry name" value="c-mor_Regulatory_Protein"/>
</dbReference>
<dbReference type="SUPFAM" id="SSF46689">
    <property type="entry name" value="Homeodomain-like"/>
    <property type="match status" value="1"/>
</dbReference>
<comment type="caution">
    <text evidence="2">The sequence shown here is derived from an EMBL/GenBank/DDBJ whole genome shotgun (WGS) entry which is preliminary data.</text>
</comment>
<dbReference type="EMBL" id="JAGSPK010000005">
    <property type="protein sequence ID" value="MBR7793801.1"/>
    <property type="molecule type" value="Genomic_DNA"/>
</dbReference>
<evidence type="ECO:0000259" key="1">
    <source>
        <dbReference type="Pfam" id="PF08765"/>
    </source>
</evidence>
<accession>A0ABS5H4H6</accession>
<keyword evidence="3" id="KW-1185">Reference proteome</keyword>
<dbReference type="Gene3D" id="1.10.10.60">
    <property type="entry name" value="Homeodomain-like"/>
    <property type="match status" value="1"/>
</dbReference>
<reference evidence="2 3" key="1">
    <citation type="submission" date="2021-04" db="EMBL/GenBank/DDBJ databases">
        <title>novel species isolated from subtropical streams in China.</title>
        <authorList>
            <person name="Lu H."/>
        </authorList>
    </citation>
    <scope>NUCLEOTIDE SEQUENCE [LARGE SCALE GENOMIC DNA]</scope>
    <source>
        <strain evidence="2 3">FT147W</strain>
    </source>
</reference>
<dbReference type="PANTHER" id="PTHR37812">
    <property type="entry name" value="MU-LIKE PROPHAGE FLUMU PROTEIN C"/>
    <property type="match status" value="1"/>
</dbReference>
<organism evidence="2 3">
    <name type="scientific">Undibacterium rivi</name>
    <dbReference type="NCBI Taxonomy" id="2828729"/>
    <lineage>
        <taxon>Bacteria</taxon>
        <taxon>Pseudomonadati</taxon>
        <taxon>Pseudomonadota</taxon>
        <taxon>Betaproteobacteria</taxon>
        <taxon>Burkholderiales</taxon>
        <taxon>Oxalobacteraceae</taxon>
        <taxon>Undibacterium</taxon>
    </lineage>
</organism>
<evidence type="ECO:0000313" key="3">
    <source>
        <dbReference type="Proteomes" id="UP000682982"/>
    </source>
</evidence>
<dbReference type="Pfam" id="PF08765">
    <property type="entry name" value="Mor"/>
    <property type="match status" value="1"/>
</dbReference>
<dbReference type="PANTHER" id="PTHR37812:SF1">
    <property type="entry name" value="MU-LIKE PROPHAGE FLUMU PROTEIN C"/>
    <property type="match status" value="1"/>
</dbReference>
<dbReference type="Proteomes" id="UP000682982">
    <property type="component" value="Unassembled WGS sequence"/>
</dbReference>
<dbReference type="InterPro" id="IPR014875">
    <property type="entry name" value="Mor_transcription_activator"/>
</dbReference>
<sequence>MTSTPDSTVKVLIETIGEAAALRMMDAKNFGGMTVEFPKKEVGRGEQAFARIAEVIGHENAKRLSIQFGGERLYIPNLHNHFIAKRNKRIVASYNNGTSIAELVKEYEISDRWIREILKTTDMNKELQVSLF</sequence>
<protein>
    <recommendedName>
        <fullName evidence="1">Mor transcription activator domain-containing protein</fullName>
    </recommendedName>
</protein>
<gene>
    <name evidence="2" type="ORF">KDM87_14470</name>
</gene>
<evidence type="ECO:0000313" key="2">
    <source>
        <dbReference type="EMBL" id="MBR7793801.1"/>
    </source>
</evidence>
<dbReference type="RefSeq" id="WP_212679738.1">
    <property type="nucleotide sequence ID" value="NZ_JAGSPK010000005.1"/>
</dbReference>
<dbReference type="InterPro" id="IPR009057">
    <property type="entry name" value="Homeodomain-like_sf"/>
</dbReference>